<dbReference type="Gene3D" id="1.20.5.190">
    <property type="match status" value="1"/>
</dbReference>
<dbReference type="AlphaFoldDB" id="A0A0R3RFP2"/>
<keyword evidence="1" id="KW-1185">Reference proteome</keyword>
<evidence type="ECO:0000313" key="2">
    <source>
        <dbReference type="WBParaSite" id="EEL_0000018601-mRNA-1"/>
    </source>
</evidence>
<dbReference type="SMART" id="SM00015">
    <property type="entry name" value="IQ"/>
    <property type="match status" value="2"/>
</dbReference>
<proteinExistence type="predicted"/>
<organism evidence="1 2">
    <name type="scientific">Elaeophora elaphi</name>
    <dbReference type="NCBI Taxonomy" id="1147741"/>
    <lineage>
        <taxon>Eukaryota</taxon>
        <taxon>Metazoa</taxon>
        <taxon>Ecdysozoa</taxon>
        <taxon>Nematoda</taxon>
        <taxon>Chromadorea</taxon>
        <taxon>Rhabditida</taxon>
        <taxon>Spirurina</taxon>
        <taxon>Spiruromorpha</taxon>
        <taxon>Filarioidea</taxon>
        <taxon>Onchocercidae</taxon>
        <taxon>Elaeophora</taxon>
    </lineage>
</organism>
<accession>A0A0R3RFP2</accession>
<sequence>MKQLQPNAILPQNVLDTVQNALSHELFSTLVSQNSPYLSFIWLDVRRPILNNLCIAMINILRCALHVWRTIPASNSRISGSCGVMDMIRAYRMHLAQKELKKLRLEADKKMKAARIIQRYYRGYIGRKKRQRQRYQRAAVIIQVAPIVRRIRGYLARLHYQNMRQNFMQNNIT</sequence>
<dbReference type="InterPro" id="IPR027417">
    <property type="entry name" value="P-loop_NTPase"/>
</dbReference>
<dbReference type="PROSITE" id="PS50096">
    <property type="entry name" value="IQ"/>
    <property type="match status" value="2"/>
</dbReference>
<evidence type="ECO:0000313" key="1">
    <source>
        <dbReference type="Proteomes" id="UP000050640"/>
    </source>
</evidence>
<reference evidence="2" key="1">
    <citation type="submission" date="2016-04" db="UniProtKB">
        <authorList>
            <consortium name="WormBaseParasite"/>
        </authorList>
    </citation>
    <scope>IDENTIFICATION</scope>
</reference>
<dbReference type="CDD" id="cd23767">
    <property type="entry name" value="IQCD"/>
    <property type="match status" value="1"/>
</dbReference>
<dbReference type="WBParaSite" id="EEL_0000018601-mRNA-1">
    <property type="protein sequence ID" value="EEL_0000018601-mRNA-1"/>
    <property type="gene ID" value="EEL_0000018601"/>
</dbReference>
<protein>
    <submittedName>
        <fullName evidence="2">Myosin motor domain-containing protein</fullName>
    </submittedName>
</protein>
<dbReference type="Proteomes" id="UP000050640">
    <property type="component" value="Unplaced"/>
</dbReference>
<dbReference type="Pfam" id="PF00612">
    <property type="entry name" value="IQ"/>
    <property type="match status" value="2"/>
</dbReference>
<dbReference type="InterPro" id="IPR000048">
    <property type="entry name" value="IQ_motif_EF-hand-BS"/>
</dbReference>
<dbReference type="STRING" id="1147741.A0A0R3RFP2"/>
<name>A0A0R3RFP2_9BILA</name>
<dbReference type="SUPFAM" id="SSF52540">
    <property type="entry name" value="P-loop containing nucleoside triphosphate hydrolases"/>
    <property type="match status" value="1"/>
</dbReference>